<dbReference type="InterPro" id="IPR037219">
    <property type="entry name" value="Peptidase_M41-like"/>
</dbReference>
<proteinExistence type="predicted"/>
<dbReference type="Proteomes" id="UP000587586">
    <property type="component" value="Unassembled WGS sequence"/>
</dbReference>
<reference evidence="2" key="1">
    <citation type="submission" date="2020-06" db="EMBL/GenBank/DDBJ databases">
        <title>Draft genomic sequecing of Geomonas sp. Red745.</title>
        <authorList>
            <person name="Itoh H."/>
            <person name="Xu Z.X."/>
            <person name="Ushijima N."/>
            <person name="Masuda Y."/>
            <person name="Shiratori Y."/>
            <person name="Senoo K."/>
        </authorList>
    </citation>
    <scope>NUCLEOTIDE SEQUENCE [LARGE SCALE GENOMIC DNA]</scope>
    <source>
        <strain evidence="2">Red745</strain>
    </source>
</reference>
<dbReference type="GO" id="GO:0004222">
    <property type="term" value="F:metalloendopeptidase activity"/>
    <property type="evidence" value="ECO:0007669"/>
    <property type="project" value="InterPro"/>
</dbReference>
<keyword evidence="2" id="KW-1185">Reference proteome</keyword>
<dbReference type="SUPFAM" id="SSF140990">
    <property type="entry name" value="FtsH protease domain-like"/>
    <property type="match status" value="1"/>
</dbReference>
<dbReference type="GO" id="GO:0004176">
    <property type="term" value="F:ATP-dependent peptidase activity"/>
    <property type="evidence" value="ECO:0007669"/>
    <property type="project" value="InterPro"/>
</dbReference>
<comment type="caution">
    <text evidence="1">The sequence shown here is derived from an EMBL/GenBank/DDBJ whole genome shotgun (WGS) entry which is preliminary data.</text>
</comment>
<gene>
    <name evidence="1" type="ORF">GMLC_05360</name>
</gene>
<evidence type="ECO:0000313" key="2">
    <source>
        <dbReference type="Proteomes" id="UP000587586"/>
    </source>
</evidence>
<dbReference type="Gene3D" id="1.20.58.760">
    <property type="entry name" value="Peptidase M41"/>
    <property type="match status" value="1"/>
</dbReference>
<dbReference type="GO" id="GO:0005524">
    <property type="term" value="F:ATP binding"/>
    <property type="evidence" value="ECO:0007669"/>
    <property type="project" value="InterPro"/>
</dbReference>
<sequence length="166" mass="18627">MTLPEPRRRAIHHAGHAVVQILVARGRFAVERVAMDAEDCGSWRGYSAQGEAQLDREAFLGLYEFGLVTLAGLAAEERYLQETPHRGEAIFPLSDLALWQEQAWSVLGDDRRVGMVSSSIMERLHRWMEDARVWQVIETLAHALLAQGVLQGEALRHILAPLHTTP</sequence>
<protein>
    <recommendedName>
        <fullName evidence="3">Peptidase M41 domain-containing protein</fullName>
    </recommendedName>
</protein>
<dbReference type="EMBL" id="BLXZ01000001">
    <property type="protein sequence ID" value="GFO66957.1"/>
    <property type="molecule type" value="Genomic_DNA"/>
</dbReference>
<dbReference type="GO" id="GO:0006508">
    <property type="term" value="P:proteolysis"/>
    <property type="evidence" value="ECO:0007669"/>
    <property type="project" value="InterPro"/>
</dbReference>
<name>A0A6V8N554_9BACT</name>
<evidence type="ECO:0000313" key="1">
    <source>
        <dbReference type="EMBL" id="GFO66957.1"/>
    </source>
</evidence>
<organism evidence="1 2">
    <name type="scientific">Geomonas limicola</name>
    <dbReference type="NCBI Taxonomy" id="2740186"/>
    <lineage>
        <taxon>Bacteria</taxon>
        <taxon>Pseudomonadati</taxon>
        <taxon>Thermodesulfobacteriota</taxon>
        <taxon>Desulfuromonadia</taxon>
        <taxon>Geobacterales</taxon>
        <taxon>Geobacteraceae</taxon>
        <taxon>Geomonas</taxon>
    </lineage>
</organism>
<dbReference type="AlphaFoldDB" id="A0A6V8N554"/>
<evidence type="ECO:0008006" key="3">
    <source>
        <dbReference type="Google" id="ProtNLM"/>
    </source>
</evidence>
<dbReference type="RefSeq" id="WP_183359479.1">
    <property type="nucleotide sequence ID" value="NZ_BLXZ01000001.1"/>
</dbReference>
<accession>A0A6V8N554</accession>